<dbReference type="RefSeq" id="WP_259858043.1">
    <property type="nucleotide sequence ID" value="NZ_BAAAST010000007.1"/>
</dbReference>
<proteinExistence type="predicted"/>
<name>A0ABY5VSW0_9ACTN</name>
<evidence type="ECO:0000259" key="2">
    <source>
        <dbReference type="Pfam" id="PF01361"/>
    </source>
</evidence>
<protein>
    <submittedName>
        <fullName evidence="3">Tautomerase family protein</fullName>
    </submittedName>
</protein>
<reference evidence="3" key="1">
    <citation type="submission" date="2021-04" db="EMBL/GenBank/DDBJ databases">
        <authorList>
            <person name="Hartkoorn R.C."/>
            <person name="Beaudoing E."/>
            <person name="Hot D."/>
        </authorList>
    </citation>
    <scope>NUCLEOTIDE SEQUENCE</scope>
    <source>
        <strain evidence="3">NRRL B-16292</strain>
    </source>
</reference>
<reference evidence="3" key="2">
    <citation type="submission" date="2022-09" db="EMBL/GenBank/DDBJ databases">
        <title>Biosynthetic gene clusters of Dactylosporangioum fulvum.</title>
        <authorList>
            <person name="Caradec T."/>
        </authorList>
    </citation>
    <scope>NUCLEOTIDE SEQUENCE</scope>
    <source>
        <strain evidence="3">NRRL B-16292</strain>
    </source>
</reference>
<dbReference type="Pfam" id="PF01361">
    <property type="entry name" value="Tautomerase"/>
    <property type="match status" value="1"/>
</dbReference>
<dbReference type="Gene3D" id="3.30.429.10">
    <property type="entry name" value="Macrophage Migration Inhibitory Factor"/>
    <property type="match status" value="1"/>
</dbReference>
<sequence>MPTVKVEMFSGRTPQQKRDLVRLVTDAVAESLSVDPAGVRVQIVETERHHSAVGGVLRSDAAGEAVPFGTP</sequence>
<keyword evidence="1" id="KW-0413">Isomerase</keyword>
<dbReference type="EMBL" id="CP073720">
    <property type="protein sequence ID" value="UWP80285.1"/>
    <property type="molecule type" value="Genomic_DNA"/>
</dbReference>
<dbReference type="InterPro" id="IPR014347">
    <property type="entry name" value="Tautomerase/MIF_sf"/>
</dbReference>
<accession>A0ABY5VSW0</accession>
<dbReference type="SUPFAM" id="SSF55331">
    <property type="entry name" value="Tautomerase/MIF"/>
    <property type="match status" value="1"/>
</dbReference>
<evidence type="ECO:0000313" key="3">
    <source>
        <dbReference type="EMBL" id="UWP80285.1"/>
    </source>
</evidence>
<keyword evidence="4" id="KW-1185">Reference proteome</keyword>
<evidence type="ECO:0000313" key="4">
    <source>
        <dbReference type="Proteomes" id="UP001059617"/>
    </source>
</evidence>
<dbReference type="Proteomes" id="UP001059617">
    <property type="component" value="Chromosome"/>
</dbReference>
<evidence type="ECO:0000256" key="1">
    <source>
        <dbReference type="ARBA" id="ARBA00023235"/>
    </source>
</evidence>
<feature type="domain" description="4-oxalocrotonate tautomerase-like" evidence="2">
    <location>
        <begin position="2"/>
        <end position="57"/>
    </location>
</feature>
<gene>
    <name evidence="3" type="ORF">Dfulv_34700</name>
</gene>
<dbReference type="InterPro" id="IPR004370">
    <property type="entry name" value="4-OT-like_dom"/>
</dbReference>
<organism evidence="3 4">
    <name type="scientific">Dactylosporangium fulvum</name>
    <dbReference type="NCBI Taxonomy" id="53359"/>
    <lineage>
        <taxon>Bacteria</taxon>
        <taxon>Bacillati</taxon>
        <taxon>Actinomycetota</taxon>
        <taxon>Actinomycetes</taxon>
        <taxon>Micromonosporales</taxon>
        <taxon>Micromonosporaceae</taxon>
        <taxon>Dactylosporangium</taxon>
    </lineage>
</organism>